<keyword evidence="1" id="KW-0472">Membrane</keyword>
<dbReference type="Proteomes" id="UP001500454">
    <property type="component" value="Unassembled WGS sequence"/>
</dbReference>
<protein>
    <submittedName>
        <fullName evidence="2">Uncharacterized protein</fullName>
    </submittedName>
</protein>
<name>A0ABP8IUF7_9BACT</name>
<evidence type="ECO:0000313" key="3">
    <source>
        <dbReference type="Proteomes" id="UP001500454"/>
    </source>
</evidence>
<proteinExistence type="predicted"/>
<sequence length="46" mass="5453">METTKHSTESLKYRLSHPSWWVYMLTIPGVYLLYCVLYWSGVLSGR</sequence>
<accession>A0ABP8IUF7</accession>
<keyword evidence="1" id="KW-1133">Transmembrane helix</keyword>
<gene>
    <name evidence="2" type="ORF">GCM10023186_00800</name>
</gene>
<evidence type="ECO:0000313" key="2">
    <source>
        <dbReference type="EMBL" id="GAA4371878.1"/>
    </source>
</evidence>
<keyword evidence="1" id="KW-0812">Transmembrane</keyword>
<reference evidence="3" key="1">
    <citation type="journal article" date="2019" name="Int. J. Syst. Evol. Microbiol.">
        <title>The Global Catalogue of Microorganisms (GCM) 10K type strain sequencing project: providing services to taxonomists for standard genome sequencing and annotation.</title>
        <authorList>
            <consortium name="The Broad Institute Genomics Platform"/>
            <consortium name="The Broad Institute Genome Sequencing Center for Infectious Disease"/>
            <person name="Wu L."/>
            <person name="Ma J."/>
        </authorList>
    </citation>
    <scope>NUCLEOTIDE SEQUENCE [LARGE SCALE GENOMIC DNA]</scope>
    <source>
        <strain evidence="3">JCM 17924</strain>
    </source>
</reference>
<organism evidence="2 3">
    <name type="scientific">Hymenobacter koreensis</name>
    <dbReference type="NCBI Taxonomy" id="1084523"/>
    <lineage>
        <taxon>Bacteria</taxon>
        <taxon>Pseudomonadati</taxon>
        <taxon>Bacteroidota</taxon>
        <taxon>Cytophagia</taxon>
        <taxon>Cytophagales</taxon>
        <taxon>Hymenobacteraceae</taxon>
        <taxon>Hymenobacter</taxon>
    </lineage>
</organism>
<feature type="transmembrane region" description="Helical" evidence="1">
    <location>
        <begin position="20"/>
        <end position="39"/>
    </location>
</feature>
<dbReference type="EMBL" id="BAABHA010000001">
    <property type="protein sequence ID" value="GAA4371878.1"/>
    <property type="molecule type" value="Genomic_DNA"/>
</dbReference>
<comment type="caution">
    <text evidence="2">The sequence shown here is derived from an EMBL/GenBank/DDBJ whole genome shotgun (WGS) entry which is preliminary data.</text>
</comment>
<evidence type="ECO:0000256" key="1">
    <source>
        <dbReference type="SAM" id="Phobius"/>
    </source>
</evidence>
<keyword evidence="3" id="KW-1185">Reference proteome</keyword>
<dbReference type="RefSeq" id="WP_345220349.1">
    <property type="nucleotide sequence ID" value="NZ_BAABHA010000001.1"/>
</dbReference>